<name>A0A7E4VV30_PANRE</name>
<protein>
    <submittedName>
        <fullName evidence="3">C-type lectin domain-containing protein</fullName>
    </submittedName>
</protein>
<accession>A0A7E4VV30</accession>
<dbReference type="AlphaFoldDB" id="A0A7E4VV30"/>
<evidence type="ECO:0000313" key="2">
    <source>
        <dbReference type="Proteomes" id="UP000492821"/>
    </source>
</evidence>
<dbReference type="Proteomes" id="UP000492821">
    <property type="component" value="Unassembled WGS sequence"/>
</dbReference>
<evidence type="ECO:0000313" key="3">
    <source>
        <dbReference type="WBParaSite" id="Pan_g3458.t1"/>
    </source>
</evidence>
<dbReference type="WBParaSite" id="Pan_g3458.t1">
    <property type="protein sequence ID" value="Pan_g3458.t1"/>
    <property type="gene ID" value="Pan_g3458"/>
</dbReference>
<keyword evidence="2" id="KW-1185">Reference proteome</keyword>
<feature type="signal peptide" evidence="1">
    <location>
        <begin position="1"/>
        <end position="16"/>
    </location>
</feature>
<sequence>MLLSLTIIASAIFASAKVCKNKQYTTAPPCPTDTTWYVSTNYPNRLRCFGLNAIPKNLTTPTQLTQVCKSKHADALPASFHNVNELIFCSQKAMEGGVTGLYLPSGKTFAAGNFKNLDGMAADYLPFNTSGGTTSTNTFILGSQKLAATAFTPFITTQNANLICAMWAT</sequence>
<evidence type="ECO:0000256" key="1">
    <source>
        <dbReference type="SAM" id="SignalP"/>
    </source>
</evidence>
<reference evidence="3" key="2">
    <citation type="submission" date="2020-10" db="UniProtKB">
        <authorList>
            <consortium name="WormBaseParasite"/>
        </authorList>
    </citation>
    <scope>IDENTIFICATION</scope>
</reference>
<feature type="chain" id="PRO_5028991117" evidence="1">
    <location>
        <begin position="17"/>
        <end position="169"/>
    </location>
</feature>
<reference evidence="2" key="1">
    <citation type="journal article" date="2013" name="Genetics">
        <title>The draft genome and transcriptome of Panagrellus redivivus are shaped by the harsh demands of a free-living lifestyle.</title>
        <authorList>
            <person name="Srinivasan J."/>
            <person name="Dillman A.R."/>
            <person name="Macchietto M.G."/>
            <person name="Heikkinen L."/>
            <person name="Lakso M."/>
            <person name="Fracchia K.M."/>
            <person name="Antoshechkin I."/>
            <person name="Mortazavi A."/>
            <person name="Wong G."/>
            <person name="Sternberg P.W."/>
        </authorList>
    </citation>
    <scope>NUCLEOTIDE SEQUENCE [LARGE SCALE GENOMIC DNA]</scope>
    <source>
        <strain evidence="2">MT8872</strain>
    </source>
</reference>
<keyword evidence="1" id="KW-0732">Signal</keyword>
<proteinExistence type="predicted"/>
<organism evidence="2 3">
    <name type="scientific">Panagrellus redivivus</name>
    <name type="common">Microworm</name>
    <dbReference type="NCBI Taxonomy" id="6233"/>
    <lineage>
        <taxon>Eukaryota</taxon>
        <taxon>Metazoa</taxon>
        <taxon>Ecdysozoa</taxon>
        <taxon>Nematoda</taxon>
        <taxon>Chromadorea</taxon>
        <taxon>Rhabditida</taxon>
        <taxon>Tylenchina</taxon>
        <taxon>Panagrolaimomorpha</taxon>
        <taxon>Panagrolaimoidea</taxon>
        <taxon>Panagrolaimidae</taxon>
        <taxon>Panagrellus</taxon>
    </lineage>
</organism>